<keyword evidence="1" id="KW-0812">Transmembrane</keyword>
<dbReference type="AlphaFoldDB" id="A0A094QH52"/>
<sequence>MSSPLGTAMTNKKSSYGARMPLAITLIVAAFVSAFFISTYSNKGSDYWVLANAVTPGHVINESDLITSHMNLAASSGNYLSTSDQVIGLVATRTMFAGEVVSITDLAASADVMATSAVPLSLRSSDLASGIMEGDPVDIYWVFDSRNGEAVIDPILIMGGVTIITLDDSKNSLGGDVSITVAIEETQVLRVLSATTQGRLVVVRTHV</sequence>
<name>A0A094QH52_9ZZZZ</name>
<evidence type="ECO:0000256" key="1">
    <source>
        <dbReference type="SAM" id="Phobius"/>
    </source>
</evidence>
<organism evidence="3">
    <name type="scientific">freshwater metagenome</name>
    <dbReference type="NCBI Taxonomy" id="449393"/>
    <lineage>
        <taxon>unclassified sequences</taxon>
        <taxon>metagenomes</taxon>
        <taxon>ecological metagenomes</taxon>
    </lineage>
</organism>
<feature type="domain" description="SAF" evidence="2">
    <location>
        <begin position="45"/>
        <end position="107"/>
    </location>
</feature>
<proteinExistence type="predicted"/>
<evidence type="ECO:0000313" key="3">
    <source>
        <dbReference type="EMBL" id="KGA13686.1"/>
    </source>
</evidence>
<accession>A0A094QH52</accession>
<feature type="transmembrane region" description="Helical" evidence="1">
    <location>
        <begin position="20"/>
        <end position="40"/>
    </location>
</feature>
<dbReference type="Pfam" id="PF13144">
    <property type="entry name" value="ChapFlgA"/>
    <property type="match status" value="1"/>
</dbReference>
<comment type="caution">
    <text evidence="3">The sequence shown here is derived from an EMBL/GenBank/DDBJ whole genome shotgun (WGS) entry which is preliminary data.</text>
</comment>
<dbReference type="InterPro" id="IPR017585">
    <property type="entry name" value="SAF_FlgA"/>
</dbReference>
<dbReference type="CDD" id="cd11614">
    <property type="entry name" value="SAF_CpaB_FlgA_like"/>
    <property type="match status" value="1"/>
</dbReference>
<dbReference type="EMBL" id="JNSK01000158">
    <property type="protein sequence ID" value="KGA13686.1"/>
    <property type="molecule type" value="Genomic_DNA"/>
</dbReference>
<dbReference type="InterPro" id="IPR013974">
    <property type="entry name" value="SAF"/>
</dbReference>
<keyword evidence="1" id="KW-1133">Transmembrane helix</keyword>
<dbReference type="SMART" id="SM00858">
    <property type="entry name" value="SAF"/>
    <property type="match status" value="1"/>
</dbReference>
<evidence type="ECO:0000259" key="2">
    <source>
        <dbReference type="SMART" id="SM00858"/>
    </source>
</evidence>
<dbReference type="Gene3D" id="3.90.1210.10">
    <property type="entry name" value="Antifreeze-like/N-acetylneuraminic acid synthase C-terminal domain"/>
    <property type="match status" value="1"/>
</dbReference>
<reference evidence="3" key="1">
    <citation type="submission" date="2014-05" db="EMBL/GenBank/DDBJ databases">
        <title>Key roles for freshwater Actinobacteria revealed by deep metagenomic sequencing.</title>
        <authorList>
            <person name="Ghai R."/>
            <person name="Mizuno C.M."/>
            <person name="Picazo A."/>
            <person name="Camacho A."/>
            <person name="Rodriguez-Valera F."/>
        </authorList>
    </citation>
    <scope>NUCLEOTIDE SEQUENCE</scope>
</reference>
<protein>
    <recommendedName>
        <fullName evidence="2">SAF domain-containing protein</fullName>
    </recommendedName>
</protein>
<keyword evidence="1" id="KW-0472">Membrane</keyword>
<gene>
    <name evidence="3" type="ORF">GM50_21745</name>
</gene>